<dbReference type="InterPro" id="IPR036721">
    <property type="entry name" value="RCK_C_sf"/>
</dbReference>
<protein>
    <recommendedName>
        <fullName evidence="1">Trk system potassium uptake protein TrkA</fullName>
    </recommendedName>
</protein>
<evidence type="ECO:0000256" key="1">
    <source>
        <dbReference type="ARBA" id="ARBA00017378"/>
    </source>
</evidence>
<keyword evidence="2" id="KW-0406">Ion transport</keyword>
<comment type="caution">
    <text evidence="7">The sequence shown here is derived from an EMBL/GenBank/DDBJ whole genome shotgun (WGS) entry which is preliminary data.</text>
</comment>
<dbReference type="InterPro" id="IPR003148">
    <property type="entry name" value="RCK_N"/>
</dbReference>
<dbReference type="PANTHER" id="PTHR43833:SF8">
    <property type="entry name" value="TRK SYSTEM POTASSIUM UPTAKE PROTEIN TRKA"/>
    <property type="match status" value="1"/>
</dbReference>
<keyword evidence="2" id="KW-0813">Transport</keyword>
<dbReference type="OrthoDB" id="9775180at2"/>
<dbReference type="PROSITE" id="PS51201">
    <property type="entry name" value="RCK_N"/>
    <property type="match status" value="1"/>
</dbReference>
<accession>A0A4R1RYH8</accession>
<dbReference type="RefSeq" id="WP_132013712.1">
    <property type="nucleotide sequence ID" value="NZ_SLUN01000007.1"/>
</dbReference>
<dbReference type="InterPro" id="IPR006036">
    <property type="entry name" value="K_uptake_TrkA"/>
</dbReference>
<name>A0A4R1RYH8_HYDET</name>
<reference evidence="7 8" key="1">
    <citation type="submission" date="2019-03" db="EMBL/GenBank/DDBJ databases">
        <title>Genomic Encyclopedia of Type Strains, Phase IV (KMG-IV): sequencing the most valuable type-strain genomes for metagenomic binning, comparative biology and taxonomic classification.</title>
        <authorList>
            <person name="Goeker M."/>
        </authorList>
    </citation>
    <scope>NUCLEOTIDE SEQUENCE [LARGE SCALE GENOMIC DNA]</scope>
    <source>
        <strain evidence="7 8">LX-B</strain>
    </source>
</reference>
<evidence type="ECO:0000256" key="3">
    <source>
        <dbReference type="ARBA" id="ARBA00022958"/>
    </source>
</evidence>
<dbReference type="Proteomes" id="UP000295008">
    <property type="component" value="Unassembled WGS sequence"/>
</dbReference>
<dbReference type="Pfam" id="PF02254">
    <property type="entry name" value="TrkA_N"/>
    <property type="match status" value="1"/>
</dbReference>
<sequence length="201" mass="21898">MFVIVVGCGRLGSRLARVLSEQGHDLVVIGQCEEFKRLGTGFDGVTVSGNPIDEDVLKKAGIEKAQALVAVTADDNINAMAAQIAKAIFRVPMVLARISDPEREEFFAHLGLNVVSPTNTGINRIIKLLNENRFTPFLGYINTDVAGINPLPEWIGRSLKDLPIPSDVRLVGILRNEHLVPADPKTVVDAADVLIIRTRQK</sequence>
<keyword evidence="3" id="KW-0630">Potassium</keyword>
<dbReference type="InterPro" id="IPR050721">
    <property type="entry name" value="Trk_Ktr_HKT_K-transport"/>
</dbReference>
<dbReference type="EMBL" id="SLUN01000007">
    <property type="protein sequence ID" value="TCL71564.1"/>
    <property type="molecule type" value="Genomic_DNA"/>
</dbReference>
<organism evidence="7 8">
    <name type="scientific">Hydrogenispora ethanolica</name>
    <dbReference type="NCBI Taxonomy" id="1082276"/>
    <lineage>
        <taxon>Bacteria</taxon>
        <taxon>Bacillati</taxon>
        <taxon>Bacillota</taxon>
        <taxon>Hydrogenispora</taxon>
    </lineage>
</organism>
<evidence type="ECO:0000256" key="4">
    <source>
        <dbReference type="ARBA" id="ARBA00023027"/>
    </source>
</evidence>
<dbReference type="GO" id="GO:0015079">
    <property type="term" value="F:potassium ion transmembrane transporter activity"/>
    <property type="evidence" value="ECO:0007669"/>
    <property type="project" value="InterPro"/>
</dbReference>
<dbReference type="InterPro" id="IPR006037">
    <property type="entry name" value="RCK_C"/>
</dbReference>
<feature type="domain" description="RCK N-terminal" evidence="5">
    <location>
        <begin position="1"/>
        <end position="117"/>
    </location>
</feature>
<keyword evidence="4" id="KW-0520">NAD</keyword>
<evidence type="ECO:0000259" key="6">
    <source>
        <dbReference type="PROSITE" id="PS51202"/>
    </source>
</evidence>
<evidence type="ECO:0000259" key="5">
    <source>
        <dbReference type="PROSITE" id="PS51201"/>
    </source>
</evidence>
<evidence type="ECO:0000256" key="2">
    <source>
        <dbReference type="ARBA" id="ARBA00022538"/>
    </source>
</evidence>
<dbReference type="InterPro" id="IPR036291">
    <property type="entry name" value="NAD(P)-bd_dom_sf"/>
</dbReference>
<dbReference type="Pfam" id="PF02080">
    <property type="entry name" value="TrkA_C"/>
    <property type="match status" value="1"/>
</dbReference>
<dbReference type="AlphaFoldDB" id="A0A4R1RYH8"/>
<proteinExistence type="predicted"/>
<dbReference type="GO" id="GO:0005886">
    <property type="term" value="C:plasma membrane"/>
    <property type="evidence" value="ECO:0007669"/>
    <property type="project" value="InterPro"/>
</dbReference>
<feature type="domain" description="RCK C-terminal" evidence="6">
    <location>
        <begin position="131"/>
        <end position="201"/>
    </location>
</feature>
<dbReference type="Gene3D" id="3.40.50.720">
    <property type="entry name" value="NAD(P)-binding Rossmann-like Domain"/>
    <property type="match status" value="1"/>
</dbReference>
<gene>
    <name evidence="7" type="ORF">EDC14_100726</name>
</gene>
<dbReference type="Gene3D" id="3.30.70.1450">
    <property type="entry name" value="Regulator of K+ conductance, C-terminal domain"/>
    <property type="match status" value="1"/>
</dbReference>
<dbReference type="PRINTS" id="PR00335">
    <property type="entry name" value="KUPTAKETRKA"/>
</dbReference>
<keyword evidence="2" id="KW-0633">Potassium transport</keyword>
<dbReference type="SUPFAM" id="SSF51735">
    <property type="entry name" value="NAD(P)-binding Rossmann-fold domains"/>
    <property type="match status" value="1"/>
</dbReference>
<dbReference type="SUPFAM" id="SSF116726">
    <property type="entry name" value="TrkA C-terminal domain-like"/>
    <property type="match status" value="1"/>
</dbReference>
<evidence type="ECO:0000313" key="8">
    <source>
        <dbReference type="Proteomes" id="UP000295008"/>
    </source>
</evidence>
<dbReference type="PROSITE" id="PS51202">
    <property type="entry name" value="RCK_C"/>
    <property type="match status" value="1"/>
</dbReference>
<evidence type="ECO:0000313" key="7">
    <source>
        <dbReference type="EMBL" id="TCL71564.1"/>
    </source>
</evidence>
<dbReference type="PANTHER" id="PTHR43833">
    <property type="entry name" value="POTASSIUM CHANNEL PROTEIN 2-RELATED-RELATED"/>
    <property type="match status" value="1"/>
</dbReference>
<keyword evidence="8" id="KW-1185">Reference proteome</keyword>